<dbReference type="AlphaFoldDB" id="A0A2J8LN75"/>
<dbReference type="EMBL" id="NBAG03000283">
    <property type="protein sequence ID" value="PNI48720.1"/>
    <property type="molecule type" value="Genomic_DNA"/>
</dbReference>
<dbReference type="GO" id="GO:0003712">
    <property type="term" value="F:transcription coregulator activity"/>
    <property type="evidence" value="ECO:0007669"/>
    <property type="project" value="InterPro"/>
</dbReference>
<feature type="domain" description="KIX" evidence="3">
    <location>
        <begin position="1"/>
        <end position="19"/>
    </location>
</feature>
<dbReference type="GO" id="GO:0006355">
    <property type="term" value="P:regulation of DNA-templated transcription"/>
    <property type="evidence" value="ECO:0007669"/>
    <property type="project" value="InterPro"/>
</dbReference>
<keyword evidence="1" id="KW-0539">Nucleus</keyword>
<feature type="non-terminal residue" evidence="4">
    <location>
        <position position="1"/>
    </location>
</feature>
<dbReference type="Proteomes" id="UP000236370">
    <property type="component" value="Unassembled WGS sequence"/>
</dbReference>
<evidence type="ECO:0000256" key="1">
    <source>
        <dbReference type="ARBA" id="ARBA00023242"/>
    </source>
</evidence>
<gene>
    <name evidence="4" type="ORF">CK820_G0027542</name>
</gene>
<evidence type="ECO:0000313" key="4">
    <source>
        <dbReference type="EMBL" id="PNI48720.1"/>
    </source>
</evidence>
<reference evidence="4 5" key="1">
    <citation type="submission" date="2017-12" db="EMBL/GenBank/DDBJ databases">
        <title>High-resolution comparative analysis of great ape genomes.</title>
        <authorList>
            <person name="Pollen A."/>
            <person name="Hastie A."/>
            <person name="Hormozdiari F."/>
            <person name="Dougherty M."/>
            <person name="Liu R."/>
            <person name="Chaisson M."/>
            <person name="Hoppe E."/>
            <person name="Hill C."/>
            <person name="Pang A."/>
            <person name="Hillier L."/>
            <person name="Baker C."/>
            <person name="Armstrong J."/>
            <person name="Shendure J."/>
            <person name="Paten B."/>
            <person name="Wilson R."/>
            <person name="Chao H."/>
            <person name="Schneider V."/>
            <person name="Ventura M."/>
            <person name="Kronenberg Z."/>
            <person name="Murali S."/>
            <person name="Gordon D."/>
            <person name="Cantsilieris S."/>
            <person name="Munson K."/>
            <person name="Nelson B."/>
            <person name="Raja A."/>
            <person name="Underwood J."/>
            <person name="Diekhans M."/>
            <person name="Fiddes I."/>
            <person name="Haussler D."/>
            <person name="Eichler E."/>
        </authorList>
    </citation>
    <scope>NUCLEOTIDE SEQUENCE [LARGE SCALE GENOMIC DNA]</scope>
    <source>
        <strain evidence="4">Yerkes chimp pedigree #C0471</strain>
    </source>
</reference>
<sequence>AEYYHLLAEKIYKIQKELEEKRRTRLQKQNMLPNAAGMVPVSMNPGPNMGQPQPGMTSSLNQFGQMSMAQPPIVPRQTPPLQHHGQLAQPGALNPPMGYGPRMQQPSNQGQFLPQTQFPSQGMNVTNIPLAPS</sequence>
<accession>A0A2J8LN75</accession>
<evidence type="ECO:0000256" key="2">
    <source>
        <dbReference type="SAM" id="MobiDB-lite"/>
    </source>
</evidence>
<protein>
    <submittedName>
        <fullName evidence="4">EP300 isoform 8</fullName>
    </submittedName>
</protein>
<dbReference type="GO" id="GO:0005654">
    <property type="term" value="C:nucleoplasm"/>
    <property type="evidence" value="ECO:0007669"/>
    <property type="project" value="UniProtKB-ARBA"/>
</dbReference>
<organism evidence="4 5">
    <name type="scientific">Pan troglodytes</name>
    <name type="common">Chimpanzee</name>
    <dbReference type="NCBI Taxonomy" id="9598"/>
    <lineage>
        <taxon>Eukaryota</taxon>
        <taxon>Metazoa</taxon>
        <taxon>Chordata</taxon>
        <taxon>Craniata</taxon>
        <taxon>Vertebrata</taxon>
        <taxon>Euteleostomi</taxon>
        <taxon>Mammalia</taxon>
        <taxon>Eutheria</taxon>
        <taxon>Euarchontoglires</taxon>
        <taxon>Primates</taxon>
        <taxon>Haplorrhini</taxon>
        <taxon>Catarrhini</taxon>
        <taxon>Hominidae</taxon>
        <taxon>Pan</taxon>
    </lineage>
</organism>
<dbReference type="Gene3D" id="1.10.246.20">
    <property type="entry name" value="Coactivator CBP, KIX domain"/>
    <property type="match status" value="1"/>
</dbReference>
<feature type="compositionally biased region" description="Polar residues" evidence="2">
    <location>
        <begin position="57"/>
        <end position="68"/>
    </location>
</feature>
<dbReference type="PROSITE" id="PS50952">
    <property type="entry name" value="KIX"/>
    <property type="match status" value="1"/>
</dbReference>
<comment type="caution">
    <text evidence="4">The sequence shown here is derived from an EMBL/GenBank/DDBJ whole genome shotgun (WGS) entry which is preliminary data.</text>
</comment>
<proteinExistence type="predicted"/>
<feature type="compositionally biased region" description="Polar residues" evidence="2">
    <location>
        <begin position="104"/>
        <end position="127"/>
    </location>
</feature>
<feature type="compositionally biased region" description="Low complexity" evidence="2">
    <location>
        <begin position="43"/>
        <end position="56"/>
    </location>
</feature>
<name>A0A2J8LN75_PANTR</name>
<dbReference type="InterPro" id="IPR003101">
    <property type="entry name" value="KIX_dom"/>
</dbReference>
<feature type="region of interest" description="Disordered" evidence="2">
    <location>
        <begin position="32"/>
        <end position="133"/>
    </location>
</feature>
<evidence type="ECO:0000259" key="3">
    <source>
        <dbReference type="PROSITE" id="PS50952"/>
    </source>
</evidence>
<dbReference type="InterPro" id="IPR036529">
    <property type="entry name" value="KIX_dom_sf"/>
</dbReference>
<feature type="non-terminal residue" evidence="4">
    <location>
        <position position="133"/>
    </location>
</feature>
<evidence type="ECO:0000313" key="5">
    <source>
        <dbReference type="Proteomes" id="UP000236370"/>
    </source>
</evidence>
<dbReference type="SUPFAM" id="SSF47040">
    <property type="entry name" value="Kix domain of CBP (creb binding protein)"/>
    <property type="match status" value="1"/>
</dbReference>